<proteinExistence type="predicted"/>
<dbReference type="InterPro" id="IPR000477">
    <property type="entry name" value="RT_dom"/>
</dbReference>
<accession>A0A9J6GJD7</accession>
<dbReference type="OrthoDB" id="426210at2759"/>
<dbReference type="VEuPathDB" id="VectorBase:HLOH_059162"/>
<evidence type="ECO:0000313" key="3">
    <source>
        <dbReference type="Proteomes" id="UP000821853"/>
    </source>
</evidence>
<dbReference type="PANTHER" id="PTHR33395:SF22">
    <property type="entry name" value="REVERSE TRANSCRIPTASE DOMAIN-CONTAINING PROTEIN"/>
    <property type="match status" value="1"/>
</dbReference>
<sequence>MFRHAKKSHSHNDLLAAKQLQREVKKQVRIAHQCFDEDIASRAVKEPKLFWAYINSQRRQSRCPSFVINGDTTTSPSLIAEAFSQHFSSVWTRDLTPPSTASYPVQPARLVSPEMPTPQITPEDVLDAVSHINPFQNPGPDGIHPLIFKSAAPSMVHLLCSVQKILDSGVTPDAWRIAQVSPVHKGHSAQTDVLSSYWPIANTSIVCRTFELVLNGEIQTHLEGHGLLSAAQHGFRRNRSCETALGARVHTVSAHLDERTLCELVQLDLSRAFDRLPHAALLSCIEMKGISGGLLSWISSFISNCTQRVVYQGATSSSTASPRGCTTGKCTWANTVHNLH</sequence>
<gene>
    <name evidence="2" type="ORF">HPB48_007851</name>
</gene>
<evidence type="ECO:0000313" key="2">
    <source>
        <dbReference type="EMBL" id="KAH9374985.1"/>
    </source>
</evidence>
<reference evidence="2 3" key="1">
    <citation type="journal article" date="2020" name="Cell">
        <title>Large-Scale Comparative Analyses of Tick Genomes Elucidate Their Genetic Diversity and Vector Capacities.</title>
        <authorList>
            <consortium name="Tick Genome and Microbiome Consortium (TIGMIC)"/>
            <person name="Jia N."/>
            <person name="Wang J."/>
            <person name="Shi W."/>
            <person name="Du L."/>
            <person name="Sun Y."/>
            <person name="Zhan W."/>
            <person name="Jiang J.F."/>
            <person name="Wang Q."/>
            <person name="Zhang B."/>
            <person name="Ji P."/>
            <person name="Bell-Sakyi L."/>
            <person name="Cui X.M."/>
            <person name="Yuan T.T."/>
            <person name="Jiang B.G."/>
            <person name="Yang W.F."/>
            <person name="Lam T.T."/>
            <person name="Chang Q.C."/>
            <person name="Ding S.J."/>
            <person name="Wang X.J."/>
            <person name="Zhu J.G."/>
            <person name="Ruan X.D."/>
            <person name="Zhao L."/>
            <person name="Wei J.T."/>
            <person name="Ye R.Z."/>
            <person name="Que T.C."/>
            <person name="Du C.H."/>
            <person name="Zhou Y.H."/>
            <person name="Cheng J.X."/>
            <person name="Dai P.F."/>
            <person name="Guo W.B."/>
            <person name="Han X.H."/>
            <person name="Huang E.J."/>
            <person name="Li L.F."/>
            <person name="Wei W."/>
            <person name="Gao Y.C."/>
            <person name="Liu J.Z."/>
            <person name="Shao H.Z."/>
            <person name="Wang X."/>
            <person name="Wang C.C."/>
            <person name="Yang T.C."/>
            <person name="Huo Q.B."/>
            <person name="Li W."/>
            <person name="Chen H.Y."/>
            <person name="Chen S.E."/>
            <person name="Zhou L.G."/>
            <person name="Ni X.B."/>
            <person name="Tian J.H."/>
            <person name="Sheng Y."/>
            <person name="Liu T."/>
            <person name="Pan Y.S."/>
            <person name="Xia L.Y."/>
            <person name="Li J."/>
            <person name="Zhao F."/>
            <person name="Cao W.C."/>
        </authorList>
    </citation>
    <scope>NUCLEOTIDE SEQUENCE [LARGE SCALE GENOMIC DNA]</scope>
    <source>
        <strain evidence="2">HaeL-2018</strain>
    </source>
</reference>
<dbReference type="PANTHER" id="PTHR33395">
    <property type="entry name" value="TRANSCRIPTASE, PUTATIVE-RELATED-RELATED"/>
    <property type="match status" value="1"/>
</dbReference>
<dbReference type="EMBL" id="JABSTR010000007">
    <property type="protein sequence ID" value="KAH9374985.1"/>
    <property type="molecule type" value="Genomic_DNA"/>
</dbReference>
<organism evidence="2 3">
    <name type="scientific">Haemaphysalis longicornis</name>
    <name type="common">Bush tick</name>
    <dbReference type="NCBI Taxonomy" id="44386"/>
    <lineage>
        <taxon>Eukaryota</taxon>
        <taxon>Metazoa</taxon>
        <taxon>Ecdysozoa</taxon>
        <taxon>Arthropoda</taxon>
        <taxon>Chelicerata</taxon>
        <taxon>Arachnida</taxon>
        <taxon>Acari</taxon>
        <taxon>Parasitiformes</taxon>
        <taxon>Ixodida</taxon>
        <taxon>Ixodoidea</taxon>
        <taxon>Ixodidae</taxon>
        <taxon>Haemaphysalinae</taxon>
        <taxon>Haemaphysalis</taxon>
    </lineage>
</organism>
<dbReference type="Proteomes" id="UP000821853">
    <property type="component" value="Chromosome 5"/>
</dbReference>
<feature type="domain" description="Reverse transcriptase" evidence="1">
    <location>
        <begin position="194"/>
        <end position="334"/>
    </location>
</feature>
<dbReference type="OMA" id="MHDININ"/>
<evidence type="ECO:0000259" key="1">
    <source>
        <dbReference type="Pfam" id="PF00078"/>
    </source>
</evidence>
<protein>
    <recommendedName>
        <fullName evidence="1">Reverse transcriptase domain-containing protein</fullName>
    </recommendedName>
</protein>
<dbReference type="Pfam" id="PF00078">
    <property type="entry name" value="RVT_1"/>
    <property type="match status" value="1"/>
</dbReference>
<name>A0A9J6GJD7_HAELO</name>
<comment type="caution">
    <text evidence="2">The sequence shown here is derived from an EMBL/GenBank/DDBJ whole genome shotgun (WGS) entry which is preliminary data.</text>
</comment>
<dbReference type="AlphaFoldDB" id="A0A9J6GJD7"/>
<keyword evidence="3" id="KW-1185">Reference proteome</keyword>